<protein>
    <submittedName>
        <fullName evidence="2">Uncharacterized protein</fullName>
    </submittedName>
</protein>
<sequence>LLLQGDGCELEDAGGRLLRGAVLHGALRDRRVGSVGRAGLCPQLWYHNDGHPGLVAAAIRRGPGSLQVRRGAQRRPWRLRLHRCNRRDRHHRHLVHGDGPYDGLLLRLSRGRLERGAGDEPAHGPGGELLDDLQLRRGRPVRAGRAHRCRRLPDRHRPRLGVGRARGQRRPQPAGAPRRRRAAAEPRSSKLRGQGHQLHSVDGGETFLLLLHRCRFPWVLRERRLPHRVLPRDARPRRPREFRGCLLPLLDRRRAHLLAL</sequence>
<comment type="caution">
    <text evidence="2">The sequence shown here is derived from an EMBL/GenBank/DDBJ whole genome shotgun (WGS) entry which is preliminary data.</text>
</comment>
<gene>
    <name evidence="2" type="ORF">PCOR1329_LOCUS43141</name>
</gene>
<evidence type="ECO:0000256" key="1">
    <source>
        <dbReference type="SAM" id="MobiDB-lite"/>
    </source>
</evidence>
<name>A0ABN9TX34_9DINO</name>
<reference evidence="2" key="1">
    <citation type="submission" date="2023-10" db="EMBL/GenBank/DDBJ databases">
        <authorList>
            <person name="Chen Y."/>
            <person name="Shah S."/>
            <person name="Dougan E. K."/>
            <person name="Thang M."/>
            <person name="Chan C."/>
        </authorList>
    </citation>
    <scope>NUCLEOTIDE SEQUENCE [LARGE SCALE GENOMIC DNA]</scope>
</reference>
<feature type="non-terminal residue" evidence="2">
    <location>
        <position position="260"/>
    </location>
</feature>
<feature type="region of interest" description="Disordered" evidence="1">
    <location>
        <begin position="115"/>
        <end position="198"/>
    </location>
</feature>
<keyword evidence="3" id="KW-1185">Reference proteome</keyword>
<organism evidence="2 3">
    <name type="scientific">Prorocentrum cordatum</name>
    <dbReference type="NCBI Taxonomy" id="2364126"/>
    <lineage>
        <taxon>Eukaryota</taxon>
        <taxon>Sar</taxon>
        <taxon>Alveolata</taxon>
        <taxon>Dinophyceae</taxon>
        <taxon>Prorocentrales</taxon>
        <taxon>Prorocentraceae</taxon>
        <taxon>Prorocentrum</taxon>
    </lineage>
</organism>
<accession>A0ABN9TX34</accession>
<feature type="compositionally biased region" description="Basic residues" evidence="1">
    <location>
        <begin position="136"/>
        <end position="159"/>
    </location>
</feature>
<feature type="non-terminal residue" evidence="2">
    <location>
        <position position="1"/>
    </location>
</feature>
<dbReference type="Proteomes" id="UP001189429">
    <property type="component" value="Unassembled WGS sequence"/>
</dbReference>
<evidence type="ECO:0000313" key="2">
    <source>
        <dbReference type="EMBL" id="CAK0850847.1"/>
    </source>
</evidence>
<evidence type="ECO:0000313" key="3">
    <source>
        <dbReference type="Proteomes" id="UP001189429"/>
    </source>
</evidence>
<proteinExistence type="predicted"/>
<dbReference type="EMBL" id="CAUYUJ010015183">
    <property type="protein sequence ID" value="CAK0850847.1"/>
    <property type="molecule type" value="Genomic_DNA"/>
</dbReference>